<keyword evidence="1" id="KW-1133">Transmembrane helix</keyword>
<dbReference type="EMBL" id="HBIA01011883">
    <property type="protein sequence ID" value="CAE0234215.1"/>
    <property type="molecule type" value="Transcribed_RNA"/>
</dbReference>
<keyword evidence="1" id="KW-0472">Membrane</keyword>
<protein>
    <submittedName>
        <fullName evidence="2">Uncharacterized protein</fullName>
    </submittedName>
</protein>
<keyword evidence="1" id="KW-0812">Transmembrane</keyword>
<organism evidence="2">
    <name type="scientific">Strombidium rassoulzadegani</name>
    <dbReference type="NCBI Taxonomy" id="1082188"/>
    <lineage>
        <taxon>Eukaryota</taxon>
        <taxon>Sar</taxon>
        <taxon>Alveolata</taxon>
        <taxon>Ciliophora</taxon>
        <taxon>Intramacronucleata</taxon>
        <taxon>Spirotrichea</taxon>
        <taxon>Oligotrichia</taxon>
        <taxon>Strombidiidae</taxon>
        <taxon>Strombidium</taxon>
    </lineage>
</organism>
<proteinExistence type="predicted"/>
<feature type="transmembrane region" description="Helical" evidence="1">
    <location>
        <begin position="105"/>
        <end position="123"/>
    </location>
</feature>
<feature type="transmembrane region" description="Helical" evidence="1">
    <location>
        <begin position="38"/>
        <end position="57"/>
    </location>
</feature>
<gene>
    <name evidence="2" type="ORF">SRAS04492_LOCUS6019</name>
</gene>
<dbReference type="AlphaFoldDB" id="A0A7S3FX68"/>
<name>A0A7S3FX68_9SPIT</name>
<accession>A0A7S3FX68</accession>
<feature type="transmembrane region" description="Helical" evidence="1">
    <location>
        <begin position="66"/>
        <end position="85"/>
    </location>
</feature>
<reference evidence="2" key="1">
    <citation type="submission" date="2021-01" db="EMBL/GenBank/DDBJ databases">
        <authorList>
            <person name="Corre E."/>
            <person name="Pelletier E."/>
            <person name="Niang G."/>
            <person name="Scheremetjew M."/>
            <person name="Finn R."/>
            <person name="Kale V."/>
            <person name="Holt S."/>
            <person name="Cochrane G."/>
            <person name="Meng A."/>
            <person name="Brown T."/>
            <person name="Cohen L."/>
        </authorList>
    </citation>
    <scope>NUCLEOTIDE SEQUENCE</scope>
    <source>
        <strain evidence="2">Ras09</strain>
    </source>
</reference>
<sequence length="169" mass="20089">MYTLTLVCNIVVVSIYWSILHPEQMEEYKAPDLWGKRFHLRIVHSIPFLVCFANAAISRVKLKHQFWRVVPSFCLLYGTFVYYVWLSRGIQQYSFLDFRQAHQAFTRIILICALGSAAYEVVYKLELLVKPDLCSRYYQARVRYQRELTRNFQKQPFEVAMTEQALSRS</sequence>
<evidence type="ECO:0000256" key="1">
    <source>
        <dbReference type="SAM" id="Phobius"/>
    </source>
</evidence>
<evidence type="ECO:0000313" key="2">
    <source>
        <dbReference type="EMBL" id="CAE0234215.1"/>
    </source>
</evidence>